<dbReference type="OrthoDB" id="9819892at2"/>
<dbReference type="AlphaFoldDB" id="A0A6N9Q9D9"/>
<accession>A0A6N9Q9D9</accession>
<name>A0A6N9Q9D9_9BACL</name>
<dbReference type="RefSeq" id="WP_160648064.1">
    <property type="nucleotide sequence ID" value="NZ_SIJB01000070.1"/>
</dbReference>
<reference evidence="1 2" key="1">
    <citation type="submission" date="2019-01" db="EMBL/GenBank/DDBJ databases">
        <title>Chengkuizengella sp. nov., isolated from deep-sea sediment of East Pacific Ocean.</title>
        <authorList>
            <person name="Yang J."/>
            <person name="Lai Q."/>
            <person name="Shao Z."/>
        </authorList>
    </citation>
    <scope>NUCLEOTIDE SEQUENCE [LARGE SCALE GENOMIC DNA]</scope>
    <source>
        <strain evidence="1 2">YPA3-1-1</strain>
    </source>
</reference>
<keyword evidence="2" id="KW-1185">Reference proteome</keyword>
<protein>
    <submittedName>
        <fullName evidence="1">Uncharacterized protein</fullName>
    </submittedName>
</protein>
<sequence>MAGFYYEINGYVYDKYSNEIILKLLSHFNIKKGIAEIYEVEETQVNYEMIEEYADEWFEVPFNSLSMCNLENHYFKEIKFNYHIFDKEVPFRLLITMHEDLTFSITMMFDYTENVEYETDIVKLKRKNEEIEKLVYNFYSSGLYLYGTYGVAIFPVSLISIKFEDESICMYGDGNYFSHQIINKDRIVELQKIGSIKFNILENGYLVLKDDMDIRYEIYEEWVGKIVNNLRNSV</sequence>
<gene>
    <name evidence="1" type="ORF">ERL59_20150</name>
</gene>
<evidence type="ECO:0000313" key="2">
    <source>
        <dbReference type="Proteomes" id="UP000448943"/>
    </source>
</evidence>
<comment type="caution">
    <text evidence="1">The sequence shown here is derived from an EMBL/GenBank/DDBJ whole genome shotgun (WGS) entry which is preliminary data.</text>
</comment>
<evidence type="ECO:0000313" key="1">
    <source>
        <dbReference type="EMBL" id="NBI31243.1"/>
    </source>
</evidence>
<proteinExistence type="predicted"/>
<organism evidence="1 2">
    <name type="scientific">Chengkuizengella marina</name>
    <dbReference type="NCBI Taxonomy" id="2507566"/>
    <lineage>
        <taxon>Bacteria</taxon>
        <taxon>Bacillati</taxon>
        <taxon>Bacillota</taxon>
        <taxon>Bacilli</taxon>
        <taxon>Bacillales</taxon>
        <taxon>Paenibacillaceae</taxon>
        <taxon>Chengkuizengella</taxon>
    </lineage>
</organism>
<dbReference type="Proteomes" id="UP000448943">
    <property type="component" value="Unassembled WGS sequence"/>
</dbReference>
<dbReference type="EMBL" id="SIJB01000070">
    <property type="protein sequence ID" value="NBI31243.1"/>
    <property type="molecule type" value="Genomic_DNA"/>
</dbReference>